<dbReference type="GO" id="GO:0042910">
    <property type="term" value="F:xenobiotic transmembrane transporter activity"/>
    <property type="evidence" value="ECO:0007669"/>
    <property type="project" value="TreeGrafter"/>
</dbReference>
<feature type="transmembrane region" description="Helical" evidence="1">
    <location>
        <begin position="334"/>
        <end position="353"/>
    </location>
</feature>
<organism evidence="2 3">
    <name type="scientific">Nitrincola nitratireducens</name>
    <dbReference type="NCBI Taxonomy" id="1229521"/>
    <lineage>
        <taxon>Bacteria</taxon>
        <taxon>Pseudomonadati</taxon>
        <taxon>Pseudomonadota</taxon>
        <taxon>Gammaproteobacteria</taxon>
        <taxon>Oceanospirillales</taxon>
        <taxon>Oceanospirillaceae</taxon>
        <taxon>Nitrincola</taxon>
    </lineage>
</organism>
<dbReference type="Gene3D" id="3.30.70.1440">
    <property type="entry name" value="Multidrug efflux transporter AcrB pore domain"/>
    <property type="match status" value="1"/>
</dbReference>
<dbReference type="SUPFAM" id="SSF82866">
    <property type="entry name" value="Multidrug efflux transporter AcrB transmembrane domain"/>
    <property type="match status" value="2"/>
</dbReference>
<feature type="transmembrane region" description="Helical" evidence="1">
    <location>
        <begin position="433"/>
        <end position="451"/>
    </location>
</feature>
<keyword evidence="1" id="KW-0812">Transmembrane</keyword>
<dbReference type="Proteomes" id="UP000019464">
    <property type="component" value="Unassembled WGS sequence"/>
</dbReference>
<dbReference type="SUPFAM" id="SSF82693">
    <property type="entry name" value="Multidrug efflux transporter AcrB pore domain, PN1, PN2, PC1 and PC2 subdomains"/>
    <property type="match status" value="2"/>
</dbReference>
<feature type="transmembrane region" description="Helical" evidence="1">
    <location>
        <begin position="360"/>
        <end position="377"/>
    </location>
</feature>
<comment type="caution">
    <text evidence="2">The sequence shown here is derived from an EMBL/GenBank/DDBJ whole genome shotgun (WGS) entry which is preliminary data.</text>
</comment>
<keyword evidence="1" id="KW-0472">Membrane</keyword>
<feature type="transmembrane region" description="Helical" evidence="1">
    <location>
        <begin position="969"/>
        <end position="991"/>
    </location>
</feature>
<dbReference type="OrthoDB" id="9757940at2"/>
<evidence type="ECO:0000313" key="2">
    <source>
        <dbReference type="EMBL" id="EXJ11973.1"/>
    </source>
</evidence>
<dbReference type="PANTHER" id="PTHR32063">
    <property type="match status" value="1"/>
</dbReference>
<dbReference type="EMBL" id="AONB01000003">
    <property type="protein sequence ID" value="EXJ11973.1"/>
    <property type="molecule type" value="Genomic_DNA"/>
</dbReference>
<feature type="transmembrane region" description="Helical" evidence="1">
    <location>
        <begin position="876"/>
        <end position="894"/>
    </location>
</feature>
<dbReference type="PANTHER" id="PTHR32063:SF18">
    <property type="entry name" value="CATION EFFLUX SYSTEM PROTEIN"/>
    <property type="match status" value="1"/>
</dbReference>
<protein>
    <submittedName>
        <fullName evidence="2">Swarming motility protein SwrC</fullName>
    </submittedName>
</protein>
<dbReference type="STRING" id="1229521.D791_00855"/>
<dbReference type="AlphaFoldDB" id="W9UXJ9"/>
<feature type="transmembrane region" description="Helical" evidence="1">
    <location>
        <begin position="900"/>
        <end position="923"/>
    </location>
</feature>
<dbReference type="RefSeq" id="WP_081763715.1">
    <property type="nucleotide sequence ID" value="NZ_AONB01000003.1"/>
</dbReference>
<dbReference type="GO" id="GO:0005886">
    <property type="term" value="C:plasma membrane"/>
    <property type="evidence" value="ECO:0007669"/>
    <property type="project" value="TreeGrafter"/>
</dbReference>
<name>W9UXJ9_9GAMM</name>
<keyword evidence="1" id="KW-1133">Transmembrane helix</keyword>
<feature type="transmembrane region" description="Helical" evidence="1">
    <location>
        <begin position="518"/>
        <end position="535"/>
    </location>
</feature>
<accession>W9UXJ9</accession>
<reference evidence="3" key="1">
    <citation type="submission" date="2012-11" db="EMBL/GenBank/DDBJ databases">
        <authorList>
            <person name="Singh A."/>
            <person name="Pinnaka A.K."/>
            <person name="Vaidya B."/>
        </authorList>
    </citation>
    <scope>NUCLEOTIDE SEQUENCE [LARGE SCALE GENOMIC DNA]</scope>
    <source>
        <strain evidence="3">AK23</strain>
    </source>
</reference>
<proteinExistence type="predicted"/>
<dbReference type="Pfam" id="PF00873">
    <property type="entry name" value="ACR_tran"/>
    <property type="match status" value="1"/>
</dbReference>
<dbReference type="Gene3D" id="3.30.70.1430">
    <property type="entry name" value="Multidrug efflux transporter AcrB pore domain"/>
    <property type="match status" value="2"/>
</dbReference>
<keyword evidence="3" id="KW-1185">Reference proteome</keyword>
<feature type="transmembrane region" description="Helical" evidence="1">
    <location>
        <begin position="12"/>
        <end position="30"/>
    </location>
</feature>
<dbReference type="PATRIC" id="fig|1229521.3.peg.868"/>
<feature type="transmembrane region" description="Helical" evidence="1">
    <location>
        <begin position="850"/>
        <end position="869"/>
    </location>
</feature>
<dbReference type="Gene3D" id="3.30.70.1320">
    <property type="entry name" value="Multidrug efflux transporter AcrB pore domain like"/>
    <property type="match status" value="1"/>
</dbReference>
<feature type="transmembrane region" description="Helical" evidence="1">
    <location>
        <begin position="463"/>
        <end position="491"/>
    </location>
</feature>
<dbReference type="InterPro" id="IPR001036">
    <property type="entry name" value="Acrflvin-R"/>
</dbReference>
<evidence type="ECO:0000256" key="1">
    <source>
        <dbReference type="SAM" id="Phobius"/>
    </source>
</evidence>
<dbReference type="Gene3D" id="1.20.1640.10">
    <property type="entry name" value="Multidrug efflux transporter AcrB transmembrane domain"/>
    <property type="match status" value="2"/>
</dbReference>
<dbReference type="Gene3D" id="3.30.2090.10">
    <property type="entry name" value="Multidrug efflux transporter AcrB TolC docking domain, DN and DC subdomains"/>
    <property type="match status" value="2"/>
</dbReference>
<reference evidence="2 3" key="2">
    <citation type="journal article" date="2015" name="Syst. Appl. Microbiol.">
        <title>Nitrincola nitratireducens sp. nov. isolated from a haloalkaline crater lake.</title>
        <authorList>
            <person name="Singh A."/>
            <person name="Vaidya B."/>
            <person name="Tanuku N.R."/>
            <person name="Pinnaka A.K."/>
        </authorList>
    </citation>
    <scope>NUCLEOTIDE SEQUENCE [LARGE SCALE GENOMIC DNA]</scope>
    <source>
        <strain evidence="2 3">AK23</strain>
    </source>
</reference>
<feature type="transmembrane region" description="Helical" evidence="1">
    <location>
        <begin position="944"/>
        <end position="963"/>
    </location>
</feature>
<evidence type="ECO:0000313" key="3">
    <source>
        <dbReference type="Proteomes" id="UP000019464"/>
    </source>
</evidence>
<feature type="transmembrane region" description="Helical" evidence="1">
    <location>
        <begin position="389"/>
        <end position="412"/>
    </location>
</feature>
<dbReference type="PRINTS" id="PR00702">
    <property type="entry name" value="ACRIFLAVINRP"/>
</dbReference>
<dbReference type="SUPFAM" id="SSF82714">
    <property type="entry name" value="Multidrug efflux transporter AcrB TolC docking domain, DN and DC subdomains"/>
    <property type="match status" value="2"/>
</dbReference>
<sequence length="1050" mass="115597">MDIARASIEKPVNTWVLILVCLLGGIWAVLTLPQLEDPEFTIKEAIILTPYKGASAMEVELEVTEQLEIALQEMPQLKRLTSRSMPGLSEITVEIEDAYRSAELPQVWDELRRRIHDTQAYLPPGAGPSLVNDSFGDVFGLLYALTAPGFEASELRDFARDLRRIILQVPGVAKVAIQGEREERILIEIPQTVFIQLGLSPQQLAGRLQLQNAVVDAGRKTLGDLAIRIVPTGDFDSLEHIRNLFITTPSGDTLRLGDIAVISRDYHEQPRQLIRFAGEDAVTLGISATGDSNIVEVGHAVEAALRARMSELPLGVQLSPIYQQHTLVEEALKVFLINLVMSVSIVILVLCLFMGWRAGVVVGSALLLTVTGSLFLMKITGLQMQRVSLGALIIAMGMLVDNAIVIAEGMLVRMKQGRSAREAATDITGQTQIPLLAATVIGVLAFSGIGLSQDVTGEYTFSLFLVIGLSLLLSWILAITVVPLLASLLFITAKTTANAETNQGGYRRLLTHVLHHRRLTLLTLLVLTGISMVAFKQVPQMFFPHAQTQVFYVNYWREQGTDIRATDRDLKQLSEFITKLDGVEQVTSVAGMGASRMMLVYQPERTNPAYGQLIVTARTIEEIPQIAEKIKMELETYPQAQAWIERVRLGPGKGAPIQARFYGDEPRVLRDLAEDALTILRDTALLDNLRTDWRQPEHIIVPTLADDRASVLGVSRQDLAESLSLLTTGQTLGLYREGDRLIPLLLRAPSNERGLATQLQDRMIWSRAMEHFVPASEVVDGFEPQHEEALIIRRNMQRMITVSADPLANVNIASAFSEVRAHIEALPLPPGYRLEWGGEHESSGDAKHALARQLPLSLLAMMVISVLLFAKIKQPLIIWLCVPMAICGVTWGLLLSGMSFGFMALLGILSLSGMLIKNAIVLVDEIDQRILNGEAPATALIDGSVSRLRPVVLAAVTTILGMLPLAFDVFFADMAVTIMSGLAFATLLTLLRYRPCIAYCLGFEWWGRLSRGLREWLDCGSDAVINSRVSTANTAVKDYIDLSDPTIIFF</sequence>
<gene>
    <name evidence="2" type="primary">swrC</name>
    <name evidence="2" type="ORF">D791_00855</name>
</gene>
<dbReference type="InterPro" id="IPR027463">
    <property type="entry name" value="AcrB_DN_DC_subdom"/>
</dbReference>